<dbReference type="Proteomes" id="UP000271087">
    <property type="component" value="Unassembled WGS sequence"/>
</dbReference>
<reference evidence="1 2" key="2">
    <citation type="submission" date="2018-08" db="EMBL/GenBank/DDBJ databases">
        <authorList>
            <person name="Laetsch R D."/>
            <person name="Stevens L."/>
            <person name="Kumar S."/>
            <person name="Blaxter L. M."/>
        </authorList>
    </citation>
    <scope>NUCLEOTIDE SEQUENCE [LARGE SCALE GENOMIC DNA]</scope>
</reference>
<dbReference type="AlphaFoldDB" id="A0A182F088"/>
<sequence length="84" mass="9212">ISHFDHDGLLDYFLYCCCCFGNAITVKVTTMTTQLGSPSGGGRVSMRDLCCLFCCPPLPSSIVSKLAFMPPESSYRIVKHDSQL</sequence>
<evidence type="ECO:0000313" key="1">
    <source>
        <dbReference type="EMBL" id="VDN06275.1"/>
    </source>
</evidence>
<gene>
    <name evidence="1" type="ORF">NOO_LOCUS13851</name>
</gene>
<proteinExistence type="predicted"/>
<dbReference type="WBParaSite" id="nOo.2.0.1.t13851-RA">
    <property type="protein sequence ID" value="nOo.2.0.1.t13851-RA"/>
    <property type="gene ID" value="nOo.2.0.1.g13851"/>
</dbReference>
<protein>
    <submittedName>
        <fullName evidence="3">Secreted protein</fullName>
    </submittedName>
</protein>
<dbReference type="STRING" id="42157.A0A182F088"/>
<organism evidence="3">
    <name type="scientific">Onchocerca ochengi</name>
    <name type="common">Filarial nematode worm</name>
    <dbReference type="NCBI Taxonomy" id="42157"/>
    <lineage>
        <taxon>Eukaryota</taxon>
        <taxon>Metazoa</taxon>
        <taxon>Ecdysozoa</taxon>
        <taxon>Nematoda</taxon>
        <taxon>Chromadorea</taxon>
        <taxon>Rhabditida</taxon>
        <taxon>Spirurina</taxon>
        <taxon>Spiruromorpha</taxon>
        <taxon>Filarioidea</taxon>
        <taxon>Onchocercidae</taxon>
        <taxon>Onchocerca</taxon>
    </lineage>
</organism>
<name>A0A182F088_ONCOC</name>
<keyword evidence="2" id="KW-1185">Reference proteome</keyword>
<accession>A0A182F088</accession>
<evidence type="ECO:0000313" key="3">
    <source>
        <dbReference type="WBParaSite" id="nOo.2.0.1.t13851-RA"/>
    </source>
</evidence>
<dbReference type="EMBL" id="UYRW01019828">
    <property type="protein sequence ID" value="VDN06275.1"/>
    <property type="molecule type" value="Genomic_DNA"/>
</dbReference>
<evidence type="ECO:0000313" key="2">
    <source>
        <dbReference type="Proteomes" id="UP000271087"/>
    </source>
</evidence>
<reference evidence="3" key="1">
    <citation type="submission" date="2016-06" db="UniProtKB">
        <authorList>
            <consortium name="WormBaseParasite"/>
        </authorList>
    </citation>
    <scope>IDENTIFICATION</scope>
</reference>